<keyword evidence="1" id="KW-1133">Transmembrane helix</keyword>
<keyword evidence="3" id="KW-1185">Reference proteome</keyword>
<dbReference type="Proteomes" id="UP001142057">
    <property type="component" value="Unassembled WGS sequence"/>
</dbReference>
<name>A0ABT2IFQ0_9FLAO</name>
<dbReference type="RefSeq" id="WP_259828500.1">
    <property type="nucleotide sequence ID" value="NZ_JANZQH010000003.1"/>
</dbReference>
<keyword evidence="1" id="KW-0472">Membrane</keyword>
<evidence type="ECO:0000256" key="1">
    <source>
        <dbReference type="SAM" id="Phobius"/>
    </source>
</evidence>
<reference evidence="2" key="1">
    <citation type="submission" date="2022-08" db="EMBL/GenBank/DDBJ databases">
        <title>Chryseobacterium antibioticum,isolated from the rhizosphere soil of Pyrola in Tibet.</title>
        <authorList>
            <person name="Kan Y."/>
        </authorList>
    </citation>
    <scope>NUCLEOTIDE SEQUENCE</scope>
    <source>
        <strain evidence="2">Pc2-12</strain>
    </source>
</reference>
<comment type="caution">
    <text evidence="2">The sequence shown here is derived from an EMBL/GenBank/DDBJ whole genome shotgun (WGS) entry which is preliminary data.</text>
</comment>
<protein>
    <recommendedName>
        <fullName evidence="4">Class IIb bacteriocin, lactobin A/cerein 7B family</fullName>
    </recommendedName>
</protein>
<feature type="transmembrane region" description="Helical" evidence="1">
    <location>
        <begin position="21"/>
        <end position="53"/>
    </location>
</feature>
<evidence type="ECO:0000313" key="3">
    <source>
        <dbReference type="Proteomes" id="UP001142057"/>
    </source>
</evidence>
<evidence type="ECO:0000313" key="2">
    <source>
        <dbReference type="EMBL" id="MCT2407387.1"/>
    </source>
</evidence>
<gene>
    <name evidence="2" type="ORF">NZD88_07505</name>
</gene>
<proteinExistence type="predicted"/>
<organism evidence="2 3">
    <name type="scientific">Chryseobacterium pyrolae</name>
    <dbReference type="NCBI Taxonomy" id="2987481"/>
    <lineage>
        <taxon>Bacteria</taxon>
        <taxon>Pseudomonadati</taxon>
        <taxon>Bacteroidota</taxon>
        <taxon>Flavobacteriia</taxon>
        <taxon>Flavobacteriales</taxon>
        <taxon>Weeksellaceae</taxon>
        <taxon>Chryseobacterium group</taxon>
        <taxon>Chryseobacterium</taxon>
    </lineage>
</organism>
<keyword evidence="1" id="KW-0812">Transmembrane</keyword>
<accession>A0ABT2IFQ0</accession>
<evidence type="ECO:0008006" key="4">
    <source>
        <dbReference type="Google" id="ProtNLM"/>
    </source>
</evidence>
<sequence length="56" mass="5579">MKKINFNQMEKITANGDGQDLVSGVLCGLALGAAIPTGGGSLVLAAVGCGVLFGNW</sequence>
<dbReference type="EMBL" id="JANZQH010000003">
    <property type="protein sequence ID" value="MCT2407387.1"/>
    <property type="molecule type" value="Genomic_DNA"/>
</dbReference>